<dbReference type="EMBL" id="LLXH01000145">
    <property type="protein sequence ID" value="PKC71950.1"/>
    <property type="molecule type" value="Genomic_DNA"/>
</dbReference>
<protein>
    <submittedName>
        <fullName evidence="5">API5-domain-containing protein</fullName>
    </submittedName>
</protein>
<sequence length="146" mass="16870">MTEVDVEQIYKAYEEINNASDNTPEIKRSYEILIAGAHGSSNCKRLAAQFIPRFFGKFPEYYETALDALFDLCEDTDINVRLTVIKYMPNVVKEFDKFAVRIADALVQLLENGNQNLLYMDHGSNYIQDFSYKRYFNRNCTGNCCS</sequence>
<dbReference type="SUPFAM" id="SSF48371">
    <property type="entry name" value="ARM repeat"/>
    <property type="match status" value="1"/>
</dbReference>
<dbReference type="InterPro" id="IPR008383">
    <property type="entry name" value="API5"/>
</dbReference>
<evidence type="ECO:0000256" key="1">
    <source>
        <dbReference type="ARBA" id="ARBA00009515"/>
    </source>
</evidence>
<reference evidence="5 8" key="1">
    <citation type="submission" date="2015-10" db="EMBL/GenBank/DDBJ databases">
        <title>Genome analyses suggest a sexual origin of heterokaryosis in a supposedly ancient asexual fungus.</title>
        <authorList>
            <person name="Ropars J."/>
            <person name="Sedzielewska K."/>
            <person name="Noel J."/>
            <person name="Charron P."/>
            <person name="Farinelli L."/>
            <person name="Marton T."/>
            <person name="Kruger M."/>
            <person name="Pelin A."/>
            <person name="Brachmann A."/>
            <person name="Corradi N."/>
        </authorList>
    </citation>
    <scope>NUCLEOTIDE SEQUENCE [LARGE SCALE GENOMIC DNA]</scope>
    <source>
        <strain evidence="5 8">A4</strain>
        <strain evidence="3 7">A5</strain>
    </source>
</reference>
<reference evidence="4 6" key="3">
    <citation type="submission" date="2017-10" db="EMBL/GenBank/DDBJ databases">
        <title>Extensive intraspecific genome diversity in a model arbuscular mycorrhizal fungus.</title>
        <authorList>
            <person name="Chen E.C.H."/>
            <person name="Morin E."/>
            <person name="Baudet D."/>
            <person name="Noel J."/>
            <person name="Ndikumana S."/>
            <person name="Charron P."/>
            <person name="St-Onge C."/>
            <person name="Giorgi J."/>
            <person name="Grigoriev I.V."/>
            <person name="Roux C."/>
            <person name="Martin F.M."/>
            <person name="Corradi N."/>
        </authorList>
    </citation>
    <scope>NUCLEOTIDE SEQUENCE [LARGE SCALE GENOMIC DNA]</scope>
    <source>
        <strain evidence="4 6">A1</strain>
    </source>
</reference>
<dbReference type="VEuPathDB" id="FungiDB:RhiirA1_412504"/>
<dbReference type="PANTHER" id="PTHR12758:SF19">
    <property type="entry name" value="APOPTOSIS INHIBITOR 5"/>
    <property type="match status" value="1"/>
</dbReference>
<evidence type="ECO:0000313" key="7">
    <source>
        <dbReference type="Proteomes" id="UP000232722"/>
    </source>
</evidence>
<reference evidence="3 7" key="2">
    <citation type="submission" date="2017-09" db="EMBL/GenBank/DDBJ databases">
        <title>Extensive intraspecific genome diversity in a model arbuscular mycorrhizal fungus.</title>
        <authorList>
            <person name="Chen E.C."/>
            <person name="Morin E."/>
            <person name="Beaudet D."/>
            <person name="Noel J."/>
            <person name="Ndikumana S."/>
            <person name="Charron P."/>
            <person name="St-Onge C."/>
            <person name="Giorgi J."/>
            <person name="Grigoriev I.V."/>
            <person name="Roux C."/>
            <person name="Martin F.M."/>
            <person name="Corradi N."/>
        </authorList>
    </citation>
    <scope>NUCLEOTIDE SEQUENCE [LARGE SCALE GENOMIC DNA]</scope>
    <source>
        <strain evidence="3 7">A5</strain>
    </source>
</reference>
<evidence type="ECO:0000256" key="2">
    <source>
        <dbReference type="ARBA" id="ARBA00022703"/>
    </source>
</evidence>
<dbReference type="GO" id="GO:0005634">
    <property type="term" value="C:nucleus"/>
    <property type="evidence" value="ECO:0007669"/>
    <property type="project" value="TreeGrafter"/>
</dbReference>
<dbReference type="VEuPathDB" id="FungiDB:FUN_001631"/>
<keyword evidence="2" id="KW-0053">Apoptosis</keyword>
<dbReference type="AlphaFoldDB" id="A0A2I1GLK9"/>
<proteinExistence type="inferred from homology"/>
<dbReference type="PANTHER" id="PTHR12758">
    <property type="entry name" value="APOPTOSIS INHIBITOR 5-RELATED"/>
    <property type="match status" value="1"/>
</dbReference>
<comment type="similarity">
    <text evidence="1">Belongs to the API5 family.</text>
</comment>
<dbReference type="OrthoDB" id="19224at2759"/>
<accession>A0A2I1GLK9</accession>
<dbReference type="Proteomes" id="UP000234323">
    <property type="component" value="Unassembled WGS sequence"/>
</dbReference>
<reference evidence="4 6" key="4">
    <citation type="submission" date="2017-10" db="EMBL/GenBank/DDBJ databases">
        <title>Genome analyses suggest a sexual origin of heterokaryosis in a supposedly ancient asexual fungus.</title>
        <authorList>
            <person name="Corradi N."/>
            <person name="Sedzielewska K."/>
            <person name="Noel J."/>
            <person name="Charron P."/>
            <person name="Farinelli L."/>
            <person name="Marton T."/>
            <person name="Kruger M."/>
            <person name="Pelin A."/>
            <person name="Brachmann A."/>
            <person name="Corradi N."/>
        </authorList>
    </citation>
    <scope>NUCLEOTIDE SEQUENCE [LARGE SCALE GENOMIC DNA]</scope>
    <source>
        <strain evidence="4 6">A1</strain>
    </source>
</reference>
<dbReference type="Proteomes" id="UP000232722">
    <property type="component" value="Unassembled WGS sequence"/>
</dbReference>
<dbReference type="GO" id="GO:0003723">
    <property type="term" value="F:RNA binding"/>
    <property type="evidence" value="ECO:0007669"/>
    <property type="project" value="TreeGrafter"/>
</dbReference>
<dbReference type="EMBL" id="LLXI01000552">
    <property type="protein sequence ID" value="PKY47520.1"/>
    <property type="molecule type" value="Genomic_DNA"/>
</dbReference>
<evidence type="ECO:0000313" key="3">
    <source>
        <dbReference type="EMBL" id="PKC18047.1"/>
    </source>
</evidence>
<dbReference type="GO" id="GO:0006915">
    <property type="term" value="P:apoptotic process"/>
    <property type="evidence" value="ECO:0007669"/>
    <property type="project" value="UniProtKB-KW"/>
</dbReference>
<name>A0A2I1GLK9_9GLOM</name>
<evidence type="ECO:0000313" key="8">
    <source>
        <dbReference type="Proteomes" id="UP000234323"/>
    </source>
</evidence>
<dbReference type="Pfam" id="PF05918">
    <property type="entry name" value="API5"/>
    <property type="match status" value="1"/>
</dbReference>
<dbReference type="EMBL" id="LLXJ01000001">
    <property type="protein sequence ID" value="PKC18047.1"/>
    <property type="molecule type" value="Genomic_DNA"/>
</dbReference>
<dbReference type="Proteomes" id="UP000232688">
    <property type="component" value="Unassembled WGS sequence"/>
</dbReference>
<comment type="caution">
    <text evidence="5">The sequence shown here is derived from an EMBL/GenBank/DDBJ whole genome shotgun (WGS) entry which is preliminary data.</text>
</comment>
<dbReference type="VEuPathDB" id="FungiDB:RhiirFUN_026313"/>
<dbReference type="GO" id="GO:0043066">
    <property type="term" value="P:negative regulation of apoptotic process"/>
    <property type="evidence" value="ECO:0007669"/>
    <property type="project" value="TreeGrafter"/>
</dbReference>
<evidence type="ECO:0000313" key="4">
    <source>
        <dbReference type="EMBL" id="PKC71950.1"/>
    </source>
</evidence>
<organism evidence="5 8">
    <name type="scientific">Rhizophagus irregularis</name>
    <dbReference type="NCBI Taxonomy" id="588596"/>
    <lineage>
        <taxon>Eukaryota</taxon>
        <taxon>Fungi</taxon>
        <taxon>Fungi incertae sedis</taxon>
        <taxon>Mucoromycota</taxon>
        <taxon>Glomeromycotina</taxon>
        <taxon>Glomeromycetes</taxon>
        <taxon>Glomerales</taxon>
        <taxon>Glomeraceae</taxon>
        <taxon>Rhizophagus</taxon>
    </lineage>
</organism>
<evidence type="ECO:0000313" key="6">
    <source>
        <dbReference type="Proteomes" id="UP000232688"/>
    </source>
</evidence>
<keyword evidence="8" id="KW-1185">Reference proteome</keyword>
<evidence type="ECO:0000313" key="5">
    <source>
        <dbReference type="EMBL" id="PKY47520.1"/>
    </source>
</evidence>
<dbReference type="InterPro" id="IPR016024">
    <property type="entry name" value="ARM-type_fold"/>
</dbReference>
<gene>
    <name evidence="4" type="ORF">RhiirA1_412504</name>
    <name evidence="5" type="ORF">RhiirA4_403511</name>
    <name evidence="3" type="ORF">RhiirA5_345423</name>
</gene>